<dbReference type="SUPFAM" id="SSF56112">
    <property type="entry name" value="Protein kinase-like (PK-like)"/>
    <property type="match status" value="1"/>
</dbReference>
<name>A0A7R9M0W8_9ACAR</name>
<feature type="repeat" description="RCC1" evidence="2">
    <location>
        <begin position="72"/>
        <end position="113"/>
    </location>
</feature>
<organism evidence="5">
    <name type="scientific">Oppiella nova</name>
    <dbReference type="NCBI Taxonomy" id="334625"/>
    <lineage>
        <taxon>Eukaryota</taxon>
        <taxon>Metazoa</taxon>
        <taxon>Ecdysozoa</taxon>
        <taxon>Arthropoda</taxon>
        <taxon>Chelicerata</taxon>
        <taxon>Arachnida</taxon>
        <taxon>Acari</taxon>
        <taxon>Acariformes</taxon>
        <taxon>Sarcoptiformes</taxon>
        <taxon>Oribatida</taxon>
        <taxon>Brachypylina</taxon>
        <taxon>Oppioidea</taxon>
        <taxon>Oppiidae</taxon>
        <taxon>Oppiella</taxon>
    </lineage>
</organism>
<protein>
    <submittedName>
        <fullName evidence="5">Uncharacterized protein</fullName>
    </submittedName>
</protein>
<evidence type="ECO:0000313" key="5">
    <source>
        <dbReference type="EMBL" id="CAD7651298.1"/>
    </source>
</evidence>
<dbReference type="InterPro" id="IPR017441">
    <property type="entry name" value="Protein_kinase_ATP_BS"/>
</dbReference>
<dbReference type="PANTHER" id="PTHR22872">
    <property type="entry name" value="BTK-BINDING PROTEIN-RELATED"/>
    <property type="match status" value="1"/>
</dbReference>
<feature type="region of interest" description="Disordered" evidence="4">
    <location>
        <begin position="196"/>
        <end position="243"/>
    </location>
</feature>
<evidence type="ECO:0000313" key="6">
    <source>
        <dbReference type="Proteomes" id="UP000728032"/>
    </source>
</evidence>
<evidence type="ECO:0000256" key="2">
    <source>
        <dbReference type="PROSITE-ProRule" id="PRU00235"/>
    </source>
</evidence>
<evidence type="ECO:0000256" key="1">
    <source>
        <dbReference type="ARBA" id="ARBA00022737"/>
    </source>
</evidence>
<dbReference type="Pfam" id="PF13540">
    <property type="entry name" value="RCC1_2"/>
    <property type="match status" value="2"/>
</dbReference>
<evidence type="ECO:0000256" key="3">
    <source>
        <dbReference type="PROSITE-ProRule" id="PRU10141"/>
    </source>
</evidence>
<feature type="compositionally biased region" description="Low complexity" evidence="4">
    <location>
        <begin position="229"/>
        <end position="243"/>
    </location>
</feature>
<feature type="compositionally biased region" description="Basic and acidic residues" evidence="4">
    <location>
        <begin position="196"/>
        <end position="207"/>
    </location>
</feature>
<dbReference type="AlphaFoldDB" id="A0A7R9M0W8"/>
<dbReference type="PROSITE" id="PS00107">
    <property type="entry name" value="PROTEIN_KINASE_ATP"/>
    <property type="match status" value="1"/>
</dbReference>
<sequence length="243" mass="27218">MIACFQFTFNNTSVLFVTTNDSVYGFGYNLWGFLGLGHNYRVETQLIPQLCGQRIRQFINGSDFMLAMNEDNHVFSWGHNDEGQLGRKIWYLNDKNITQISCGSYHSLALTTGGQVYGWGCNSDGRIGCETNPDENLYKNQFTELSDKPIGSGGFGTVFKVKHKIDEQIYAVKRVEFNDITSPEDIIKAKTDKCAKAVDSKNDDKVSKQKKKFKKPKESDTKAADKTSNKTSNSTSDAKPSKA</sequence>
<dbReference type="InterPro" id="IPR051625">
    <property type="entry name" value="Signaling_Regulatory_Domain"/>
</dbReference>
<dbReference type="Gene3D" id="3.30.200.20">
    <property type="entry name" value="Phosphorylase Kinase, domain 1"/>
    <property type="match status" value="1"/>
</dbReference>
<evidence type="ECO:0000256" key="4">
    <source>
        <dbReference type="SAM" id="MobiDB-lite"/>
    </source>
</evidence>
<dbReference type="SUPFAM" id="SSF50985">
    <property type="entry name" value="RCC1/BLIP-II"/>
    <property type="match status" value="1"/>
</dbReference>
<gene>
    <name evidence="5" type="ORF">ONB1V03_LOCUS8235</name>
</gene>
<dbReference type="Gene3D" id="2.130.10.30">
    <property type="entry name" value="Regulator of chromosome condensation 1/beta-lactamase-inhibitor protein II"/>
    <property type="match status" value="2"/>
</dbReference>
<dbReference type="Proteomes" id="UP000728032">
    <property type="component" value="Unassembled WGS sequence"/>
</dbReference>
<keyword evidence="3" id="KW-0067">ATP-binding</keyword>
<keyword evidence="6" id="KW-1185">Reference proteome</keyword>
<dbReference type="EMBL" id="CAJPVJ010004589">
    <property type="protein sequence ID" value="CAG2168751.1"/>
    <property type="molecule type" value="Genomic_DNA"/>
</dbReference>
<dbReference type="PROSITE" id="PS00626">
    <property type="entry name" value="RCC1_2"/>
    <property type="match status" value="1"/>
</dbReference>
<dbReference type="InterPro" id="IPR009091">
    <property type="entry name" value="RCC1/BLIP-II"/>
</dbReference>
<keyword evidence="3" id="KW-0547">Nucleotide-binding</keyword>
<feature type="binding site" evidence="3">
    <location>
        <position position="173"/>
    </location>
    <ligand>
        <name>ATP</name>
        <dbReference type="ChEBI" id="CHEBI:30616"/>
    </ligand>
</feature>
<proteinExistence type="predicted"/>
<dbReference type="EMBL" id="OC919414">
    <property type="protein sequence ID" value="CAD7651298.1"/>
    <property type="molecule type" value="Genomic_DNA"/>
</dbReference>
<keyword evidence="1" id="KW-0677">Repeat</keyword>
<dbReference type="PROSITE" id="PS50012">
    <property type="entry name" value="RCC1_3"/>
    <property type="match status" value="1"/>
</dbReference>
<accession>A0A7R9M0W8</accession>
<dbReference type="GO" id="GO:0005524">
    <property type="term" value="F:ATP binding"/>
    <property type="evidence" value="ECO:0007669"/>
    <property type="project" value="UniProtKB-UniRule"/>
</dbReference>
<dbReference type="OrthoDB" id="5981550at2759"/>
<dbReference type="InterPro" id="IPR011009">
    <property type="entry name" value="Kinase-like_dom_sf"/>
</dbReference>
<dbReference type="InterPro" id="IPR000408">
    <property type="entry name" value="Reg_chr_condens"/>
</dbReference>
<reference evidence="5" key="1">
    <citation type="submission" date="2020-11" db="EMBL/GenBank/DDBJ databases">
        <authorList>
            <person name="Tran Van P."/>
        </authorList>
    </citation>
    <scope>NUCLEOTIDE SEQUENCE</scope>
</reference>
<feature type="compositionally biased region" description="Basic and acidic residues" evidence="4">
    <location>
        <begin position="216"/>
        <end position="228"/>
    </location>
</feature>